<evidence type="ECO:0000313" key="10">
    <source>
        <dbReference type="Proteomes" id="UP000242146"/>
    </source>
</evidence>
<dbReference type="Proteomes" id="UP000242146">
    <property type="component" value="Unassembled WGS sequence"/>
</dbReference>
<feature type="region of interest" description="Disordered" evidence="8">
    <location>
        <begin position="131"/>
        <end position="243"/>
    </location>
</feature>
<comment type="subunit">
    <text evidence="7">Component of the small nucleolar ribonucleoprotein particles containing H/ACA-type snoRNAs (H/ACA snoRNPs).</text>
</comment>
<dbReference type="GO" id="GO:0005730">
    <property type="term" value="C:nucleolus"/>
    <property type="evidence" value="ECO:0007669"/>
    <property type="project" value="UniProtKB-SubCell"/>
</dbReference>
<name>A0A1X2GLD9_9FUNG</name>
<comment type="similarity">
    <text evidence="1">Belongs to the NAF1 family.</text>
</comment>
<feature type="compositionally biased region" description="Basic residues" evidence="8">
    <location>
        <begin position="159"/>
        <end position="171"/>
    </location>
</feature>
<comment type="similarity">
    <text evidence="7">Belongs to the GAR1 family.</text>
</comment>
<dbReference type="GO" id="GO:0000493">
    <property type="term" value="P:box H/ACA snoRNP assembly"/>
    <property type="evidence" value="ECO:0007669"/>
    <property type="project" value="InterPro"/>
</dbReference>
<dbReference type="GO" id="GO:0005732">
    <property type="term" value="C:sno(s)RNA-containing ribonucleoprotein complex"/>
    <property type="evidence" value="ECO:0007669"/>
    <property type="project" value="InterPro"/>
</dbReference>
<keyword evidence="4" id="KW-0597">Phosphoprotein</keyword>
<comment type="subcellular location">
    <subcellularLocation>
        <location evidence="7">Nucleus</location>
        <location evidence="7">Nucleolus</location>
    </subcellularLocation>
</comment>
<dbReference type="InterPro" id="IPR038664">
    <property type="entry name" value="Gar1/Naf1_Cbf5-bd_sf"/>
</dbReference>
<keyword evidence="2 7" id="KW-0690">Ribosome biogenesis</keyword>
<dbReference type="AlphaFoldDB" id="A0A1X2GLD9"/>
<dbReference type="OrthoDB" id="21550at2759"/>
<dbReference type="Gene3D" id="2.40.10.230">
    <property type="entry name" value="Probable tRNA pseudouridine synthase domain"/>
    <property type="match status" value="1"/>
</dbReference>
<dbReference type="PANTHER" id="PTHR31633">
    <property type="entry name" value="H/ACA RIBONUCLEOPROTEIN COMPLEX NON-CORE SUBUNIT NAF1"/>
    <property type="match status" value="1"/>
</dbReference>
<evidence type="ECO:0000256" key="2">
    <source>
        <dbReference type="ARBA" id="ARBA00022517"/>
    </source>
</evidence>
<dbReference type="InterPro" id="IPR007504">
    <property type="entry name" value="H/ACA_rnp_Gar1/Naf1"/>
</dbReference>
<organism evidence="9 10">
    <name type="scientific">Hesseltinella vesiculosa</name>
    <dbReference type="NCBI Taxonomy" id="101127"/>
    <lineage>
        <taxon>Eukaryota</taxon>
        <taxon>Fungi</taxon>
        <taxon>Fungi incertae sedis</taxon>
        <taxon>Mucoromycota</taxon>
        <taxon>Mucoromycotina</taxon>
        <taxon>Mucoromycetes</taxon>
        <taxon>Mucorales</taxon>
        <taxon>Cunninghamellaceae</taxon>
        <taxon>Hesseltinella</taxon>
    </lineage>
</organism>
<dbReference type="SUPFAM" id="SSF50447">
    <property type="entry name" value="Translation proteins"/>
    <property type="match status" value="1"/>
</dbReference>
<dbReference type="GO" id="GO:0001522">
    <property type="term" value="P:pseudouridine synthesis"/>
    <property type="evidence" value="ECO:0007669"/>
    <property type="project" value="InterPro"/>
</dbReference>
<evidence type="ECO:0000256" key="1">
    <source>
        <dbReference type="ARBA" id="ARBA00009801"/>
    </source>
</evidence>
<dbReference type="EMBL" id="MCGT01000009">
    <property type="protein sequence ID" value="ORX56779.1"/>
    <property type="molecule type" value="Genomic_DNA"/>
</dbReference>
<gene>
    <name evidence="9" type="ORF">DM01DRAFT_312675</name>
</gene>
<protein>
    <recommendedName>
        <fullName evidence="7">H/ACA ribonucleoprotein complex subunit</fullName>
    </recommendedName>
</protein>
<comment type="caution">
    <text evidence="9">The sequence shown here is derived from an EMBL/GenBank/DDBJ whole genome shotgun (WGS) entry which is preliminary data.</text>
</comment>
<reference evidence="9 10" key="1">
    <citation type="submission" date="2016-07" db="EMBL/GenBank/DDBJ databases">
        <title>Pervasive Adenine N6-methylation of Active Genes in Fungi.</title>
        <authorList>
            <consortium name="DOE Joint Genome Institute"/>
            <person name="Mondo S.J."/>
            <person name="Dannebaum R.O."/>
            <person name="Kuo R.C."/>
            <person name="Labutti K."/>
            <person name="Haridas S."/>
            <person name="Kuo A."/>
            <person name="Salamov A."/>
            <person name="Ahrendt S.R."/>
            <person name="Lipzen A."/>
            <person name="Sullivan W."/>
            <person name="Andreopoulos W.B."/>
            <person name="Clum A."/>
            <person name="Lindquist E."/>
            <person name="Daum C."/>
            <person name="Ramamoorthy G.K."/>
            <person name="Gryganskyi A."/>
            <person name="Culley D."/>
            <person name="Magnuson J.K."/>
            <person name="James T.Y."/>
            <person name="O'Malley M.A."/>
            <person name="Stajich J.E."/>
            <person name="Spatafora J.W."/>
            <person name="Visel A."/>
            <person name="Grigoriev I.V."/>
        </authorList>
    </citation>
    <scope>NUCLEOTIDE SEQUENCE [LARGE SCALE GENOMIC DNA]</scope>
    <source>
        <strain evidence="9 10">NRRL 3301</strain>
    </source>
</reference>
<dbReference type="InterPro" id="IPR040309">
    <property type="entry name" value="Naf1"/>
</dbReference>
<evidence type="ECO:0000256" key="4">
    <source>
        <dbReference type="ARBA" id="ARBA00022553"/>
    </source>
</evidence>
<dbReference type="InterPro" id="IPR009000">
    <property type="entry name" value="Transl_B-barrel_sf"/>
</dbReference>
<dbReference type="STRING" id="101127.A0A1X2GLD9"/>
<keyword evidence="3 7" id="KW-0698">rRNA processing</keyword>
<sequence length="243" mass="27563">MDEDEPLTALTTRNEITDIVIQRPEVVITPDMPIEHIGHVESILDNTVVIKSLAGKHVLDMGCLLVYDDRSIVGEVFETFGPVSHPYYSVRYNSKEEMDLTPANPGASVFFVPSYDRTQIVEVEKIKQIKGTDASNEYDEEINESDMEFSDDEEEMAHRKSRKQKKQRKTATAKIETQPKAQRPMQSYSDIDHHRNAACPEVTDTIDALMQGYIQSRTRPPVPRQEQSSDPTVKSIFSKPPPL</sequence>
<keyword evidence="10" id="KW-1185">Reference proteome</keyword>
<accession>A0A1X2GLD9</accession>
<dbReference type="GO" id="GO:0006364">
    <property type="term" value="P:rRNA processing"/>
    <property type="evidence" value="ECO:0007669"/>
    <property type="project" value="UniProtKB-KW"/>
</dbReference>
<keyword evidence="6 7" id="KW-0539">Nucleus</keyword>
<evidence type="ECO:0000256" key="8">
    <source>
        <dbReference type="SAM" id="MobiDB-lite"/>
    </source>
</evidence>
<evidence type="ECO:0000256" key="6">
    <source>
        <dbReference type="ARBA" id="ARBA00023242"/>
    </source>
</evidence>
<evidence type="ECO:0000256" key="3">
    <source>
        <dbReference type="ARBA" id="ARBA00022552"/>
    </source>
</evidence>
<proteinExistence type="inferred from homology"/>
<dbReference type="Pfam" id="PF04410">
    <property type="entry name" value="Gar1"/>
    <property type="match status" value="1"/>
</dbReference>
<dbReference type="FunFam" id="2.40.10.230:FF:000002">
    <property type="entry name" value="H/ACA ribonucleoprotein complex non-core subunit NAF1"/>
    <property type="match status" value="1"/>
</dbReference>
<evidence type="ECO:0000313" key="9">
    <source>
        <dbReference type="EMBL" id="ORX56779.1"/>
    </source>
</evidence>
<dbReference type="PANTHER" id="PTHR31633:SF1">
    <property type="entry name" value="H_ACA RIBONUCLEOPROTEIN COMPLEX NON-CORE SUBUNIT NAF1"/>
    <property type="match status" value="1"/>
</dbReference>
<keyword evidence="5 7" id="KW-0694">RNA-binding</keyword>
<comment type="function">
    <text evidence="7">Required for ribosome biogenesis. Part of a complex which catalyzes pseudouridylation of rRNA. This involves the isomerization of uridine such that the ribose is subsequently attached to C5, instead of the normal N1. Pseudouridine ("psi") residues may serve to stabilize the conformation of rRNAs.</text>
</comment>
<dbReference type="GO" id="GO:0003723">
    <property type="term" value="F:RNA binding"/>
    <property type="evidence" value="ECO:0007669"/>
    <property type="project" value="UniProtKB-KW"/>
</dbReference>
<keyword evidence="7" id="KW-0687">Ribonucleoprotein</keyword>
<feature type="compositionally biased region" description="Acidic residues" evidence="8">
    <location>
        <begin position="136"/>
        <end position="155"/>
    </location>
</feature>
<evidence type="ECO:0000256" key="5">
    <source>
        <dbReference type="ARBA" id="ARBA00022884"/>
    </source>
</evidence>
<evidence type="ECO:0000256" key="7">
    <source>
        <dbReference type="RuleBase" id="RU364004"/>
    </source>
</evidence>